<accession>A0A0R0D1N6</accession>
<dbReference type="EMBL" id="LDJK01000014">
    <property type="protein sequence ID" value="KRG75307.1"/>
    <property type="molecule type" value="Genomic_DNA"/>
</dbReference>
<dbReference type="SUPFAM" id="SSF47413">
    <property type="entry name" value="lambda repressor-like DNA-binding domains"/>
    <property type="match status" value="1"/>
</dbReference>
<evidence type="ECO:0000259" key="4">
    <source>
        <dbReference type="PROSITE" id="PS50932"/>
    </source>
</evidence>
<protein>
    <recommendedName>
        <fullName evidence="4">HTH lacI-type domain-containing protein</fullName>
    </recommendedName>
</protein>
<dbReference type="CDD" id="cd01392">
    <property type="entry name" value="HTH_LacI"/>
    <property type="match status" value="1"/>
</dbReference>
<dbReference type="Pfam" id="PF13407">
    <property type="entry name" value="Peripla_BP_4"/>
    <property type="match status" value="1"/>
</dbReference>
<feature type="domain" description="HTH lacI-type" evidence="4">
    <location>
        <begin position="13"/>
        <end position="54"/>
    </location>
</feature>
<dbReference type="GO" id="GO:0000976">
    <property type="term" value="F:transcription cis-regulatory region binding"/>
    <property type="evidence" value="ECO:0007669"/>
    <property type="project" value="TreeGrafter"/>
</dbReference>
<evidence type="ECO:0000256" key="1">
    <source>
        <dbReference type="ARBA" id="ARBA00023015"/>
    </source>
</evidence>
<name>A0A0R0D1N6_9GAMM</name>
<dbReference type="AlphaFoldDB" id="A0A0R0D1N6"/>
<organism evidence="5 6">
    <name type="scientific">Stenotrophomonas chelatiphaga</name>
    <dbReference type="NCBI Taxonomy" id="517011"/>
    <lineage>
        <taxon>Bacteria</taxon>
        <taxon>Pseudomonadati</taxon>
        <taxon>Pseudomonadota</taxon>
        <taxon>Gammaproteobacteria</taxon>
        <taxon>Lysobacterales</taxon>
        <taxon>Lysobacteraceae</taxon>
        <taxon>Stenotrophomonas</taxon>
    </lineage>
</organism>
<dbReference type="Pfam" id="PF00356">
    <property type="entry name" value="LacI"/>
    <property type="match status" value="1"/>
</dbReference>
<dbReference type="PANTHER" id="PTHR30146:SF152">
    <property type="entry name" value="TRANSCRIPTIONAL REGULATORY PROTEIN"/>
    <property type="match status" value="1"/>
</dbReference>
<evidence type="ECO:0000313" key="6">
    <source>
        <dbReference type="Proteomes" id="UP000051386"/>
    </source>
</evidence>
<dbReference type="PROSITE" id="PS50932">
    <property type="entry name" value="HTH_LACI_2"/>
    <property type="match status" value="1"/>
</dbReference>
<dbReference type="InterPro" id="IPR028082">
    <property type="entry name" value="Peripla_BP_I"/>
</dbReference>
<dbReference type="CDD" id="cd06307">
    <property type="entry name" value="PBP1_sugar_binding"/>
    <property type="match status" value="1"/>
</dbReference>
<dbReference type="RefSeq" id="WP_083491936.1">
    <property type="nucleotide sequence ID" value="NZ_LDJK01000014.1"/>
</dbReference>
<gene>
    <name evidence="5" type="ORF">ABB28_05190</name>
</gene>
<dbReference type="Proteomes" id="UP000051386">
    <property type="component" value="Unassembled WGS sequence"/>
</dbReference>
<dbReference type="InterPro" id="IPR010982">
    <property type="entry name" value="Lambda_DNA-bd_dom_sf"/>
</dbReference>
<dbReference type="GO" id="GO:0003700">
    <property type="term" value="F:DNA-binding transcription factor activity"/>
    <property type="evidence" value="ECO:0007669"/>
    <property type="project" value="TreeGrafter"/>
</dbReference>
<proteinExistence type="predicted"/>
<dbReference type="InterPro" id="IPR025997">
    <property type="entry name" value="SBP_2_dom"/>
</dbReference>
<evidence type="ECO:0000256" key="2">
    <source>
        <dbReference type="ARBA" id="ARBA00023125"/>
    </source>
</evidence>
<reference evidence="5 6" key="1">
    <citation type="submission" date="2015-05" db="EMBL/GenBank/DDBJ databases">
        <title>Genome sequencing and analysis of members of genus Stenotrophomonas.</title>
        <authorList>
            <person name="Patil P.P."/>
            <person name="Midha S."/>
            <person name="Patil P.B."/>
        </authorList>
    </citation>
    <scope>NUCLEOTIDE SEQUENCE [LARGE SCALE GENOMIC DNA]</scope>
    <source>
        <strain evidence="5 6">DSM 21508</strain>
    </source>
</reference>
<sequence length="351" mass="38827">MTPAAPSRSARTPRLAQVAELAGVSESTVDRVLNERGSVSDSMRLRVIAAARQLELRRVLPSVHHGVLHIDVVMSNVNTPHYQRLEAALMSQVQMLGTRVSLHRMFWDEKDEAALIRFLEHPPHPRAGLLAFVRDVPPIRLALRHVQAQGIPVVTVTSDVTQIAPHPYAGIDNFKAGRAAGYLVGRFTHRPGSVLLYVASTDFGDHRERVAGFRKVIHERFPHLDVREPVAHHDQPDMAHASLDELLRQRDDVVAIYDTGSAAAGIAKALRKRAPTPMPVWITHEATREHAELMARGKIAAVIDQDPEAQAIQALQYILHQRGELDSPPPAGPTRFRIITPEDVDPGELLA</sequence>
<dbReference type="SMART" id="SM00354">
    <property type="entry name" value="HTH_LACI"/>
    <property type="match status" value="1"/>
</dbReference>
<dbReference type="SUPFAM" id="SSF53822">
    <property type="entry name" value="Periplasmic binding protein-like I"/>
    <property type="match status" value="1"/>
</dbReference>
<dbReference type="Gene3D" id="3.40.50.2300">
    <property type="match status" value="2"/>
</dbReference>
<dbReference type="InterPro" id="IPR000843">
    <property type="entry name" value="HTH_LacI"/>
</dbReference>
<dbReference type="Gene3D" id="1.10.260.40">
    <property type="entry name" value="lambda repressor-like DNA-binding domains"/>
    <property type="match status" value="1"/>
</dbReference>
<dbReference type="PATRIC" id="fig|517011.3.peg.504"/>
<keyword evidence="2" id="KW-0238">DNA-binding</keyword>
<evidence type="ECO:0000313" key="5">
    <source>
        <dbReference type="EMBL" id="KRG75307.1"/>
    </source>
</evidence>
<keyword evidence="6" id="KW-1185">Reference proteome</keyword>
<comment type="caution">
    <text evidence="5">The sequence shown here is derived from an EMBL/GenBank/DDBJ whole genome shotgun (WGS) entry which is preliminary data.</text>
</comment>
<keyword evidence="3" id="KW-0804">Transcription</keyword>
<evidence type="ECO:0000256" key="3">
    <source>
        <dbReference type="ARBA" id="ARBA00023163"/>
    </source>
</evidence>
<dbReference type="PANTHER" id="PTHR30146">
    <property type="entry name" value="LACI-RELATED TRANSCRIPTIONAL REPRESSOR"/>
    <property type="match status" value="1"/>
</dbReference>
<keyword evidence="1" id="KW-0805">Transcription regulation</keyword>
<dbReference type="GO" id="GO:0055085">
    <property type="term" value="P:transmembrane transport"/>
    <property type="evidence" value="ECO:0007669"/>
    <property type="project" value="UniProtKB-ARBA"/>
</dbReference>